<dbReference type="Gene3D" id="1.10.10.60">
    <property type="entry name" value="Homeodomain-like"/>
    <property type="match status" value="1"/>
</dbReference>
<dbReference type="PROSITE" id="PS01124">
    <property type="entry name" value="HTH_ARAC_FAMILY_2"/>
    <property type="match status" value="1"/>
</dbReference>
<dbReference type="InterPro" id="IPR018060">
    <property type="entry name" value="HTH_AraC"/>
</dbReference>
<dbReference type="GO" id="GO:0043565">
    <property type="term" value="F:sequence-specific DNA binding"/>
    <property type="evidence" value="ECO:0007669"/>
    <property type="project" value="InterPro"/>
</dbReference>
<comment type="caution">
    <text evidence="5">The sequence shown here is derived from an EMBL/GenBank/DDBJ whole genome shotgun (WGS) entry which is preliminary data.</text>
</comment>
<dbReference type="AlphaFoldDB" id="A0A365YEJ0"/>
<accession>A0A365YEJ0</accession>
<dbReference type="InterPro" id="IPR009057">
    <property type="entry name" value="Homeodomain-like_sf"/>
</dbReference>
<keyword evidence="1" id="KW-0805">Transcription regulation</keyword>
<dbReference type="InterPro" id="IPR035418">
    <property type="entry name" value="AraC-bd_2"/>
</dbReference>
<dbReference type="Proteomes" id="UP000252167">
    <property type="component" value="Unassembled WGS sequence"/>
</dbReference>
<evidence type="ECO:0000256" key="1">
    <source>
        <dbReference type="ARBA" id="ARBA00023015"/>
    </source>
</evidence>
<reference evidence="5 6" key="1">
    <citation type="submission" date="2018-01" db="EMBL/GenBank/DDBJ databases">
        <title>Glutamicibacter soli strain NHPC-3 Whole genome sequence and assembly.</title>
        <authorList>
            <person name="Choudhury P."/>
            <person name="Gupta D."/>
            <person name="Sengupta K."/>
            <person name="Jawed A."/>
            <person name="Sultana N."/>
            <person name="Saha P."/>
        </authorList>
    </citation>
    <scope>NUCLEOTIDE SEQUENCE [LARGE SCALE GENOMIC DNA]</scope>
    <source>
        <strain evidence="5 6">NHPC-3</strain>
    </source>
</reference>
<protein>
    <submittedName>
        <fullName evidence="5">AraC family transcriptional regulator</fullName>
    </submittedName>
</protein>
<dbReference type="PROSITE" id="PS00041">
    <property type="entry name" value="HTH_ARAC_FAMILY_1"/>
    <property type="match status" value="1"/>
</dbReference>
<keyword evidence="3" id="KW-0804">Transcription</keyword>
<evidence type="ECO:0000259" key="4">
    <source>
        <dbReference type="PROSITE" id="PS01124"/>
    </source>
</evidence>
<evidence type="ECO:0000256" key="2">
    <source>
        <dbReference type="ARBA" id="ARBA00023125"/>
    </source>
</evidence>
<dbReference type="Pfam" id="PF14525">
    <property type="entry name" value="AraC_binding_2"/>
    <property type="match status" value="1"/>
</dbReference>
<evidence type="ECO:0000256" key="3">
    <source>
        <dbReference type="ARBA" id="ARBA00023163"/>
    </source>
</evidence>
<gene>
    <name evidence="5" type="ORF">C1H84_12370</name>
</gene>
<dbReference type="GO" id="GO:0003700">
    <property type="term" value="F:DNA-binding transcription factor activity"/>
    <property type="evidence" value="ECO:0007669"/>
    <property type="project" value="InterPro"/>
</dbReference>
<dbReference type="PANTHER" id="PTHR46796:SF6">
    <property type="entry name" value="ARAC SUBFAMILY"/>
    <property type="match status" value="1"/>
</dbReference>
<dbReference type="EMBL" id="POAF01000005">
    <property type="protein sequence ID" value="RBM00720.1"/>
    <property type="molecule type" value="Genomic_DNA"/>
</dbReference>
<dbReference type="Pfam" id="PF12833">
    <property type="entry name" value="HTH_18"/>
    <property type="match status" value="1"/>
</dbReference>
<name>A0A365YEJ0_9MICC</name>
<dbReference type="InterPro" id="IPR018062">
    <property type="entry name" value="HTH_AraC-typ_CS"/>
</dbReference>
<feature type="domain" description="HTH araC/xylS-type" evidence="4">
    <location>
        <begin position="205"/>
        <end position="306"/>
    </location>
</feature>
<dbReference type="RefSeq" id="WP_047119934.1">
    <property type="nucleotide sequence ID" value="NZ_CM125969.1"/>
</dbReference>
<evidence type="ECO:0000313" key="5">
    <source>
        <dbReference type="EMBL" id="RBM00720.1"/>
    </source>
</evidence>
<sequence length="309" mass="33803">MYQVQHVDSFSAWSALISDAFVQLRSEQVSRGHFAATLGANMLGDIGLMRITAKPHAVLRTEDLSTSGDGDYYKVSYQLDGHGLLIQDGRETVLSPGDLAIYDTQRPYTLSFDKPASVMVALVPHDQFRLSPQQVGQITAVALKHEHPLAGTVTPLLRHLGNNLAAWDEFGGYSLARNTVDLIATALAGALGGENQADSKAAQRQRITAYIDAHLDEPELDPARIAAAHFISVRSLHALFEHEPRTVAALIRHRRLQQARTLLRDPLLGQVSVQRIGAKVGIPDAAGFSRMFSREFGLTPGRFRQQQAA</sequence>
<dbReference type="InterPro" id="IPR050204">
    <property type="entry name" value="AraC_XylS_family_regulators"/>
</dbReference>
<keyword evidence="2" id="KW-0238">DNA-binding</keyword>
<dbReference type="SUPFAM" id="SSF46689">
    <property type="entry name" value="Homeodomain-like"/>
    <property type="match status" value="1"/>
</dbReference>
<organism evidence="5 6">
    <name type="scientific">Glutamicibacter soli</name>
    <dbReference type="NCBI Taxonomy" id="453836"/>
    <lineage>
        <taxon>Bacteria</taxon>
        <taxon>Bacillati</taxon>
        <taxon>Actinomycetota</taxon>
        <taxon>Actinomycetes</taxon>
        <taxon>Micrococcales</taxon>
        <taxon>Micrococcaceae</taxon>
        <taxon>Glutamicibacter</taxon>
    </lineage>
</organism>
<dbReference type="PANTHER" id="PTHR46796">
    <property type="entry name" value="HTH-TYPE TRANSCRIPTIONAL ACTIVATOR RHAS-RELATED"/>
    <property type="match status" value="1"/>
</dbReference>
<keyword evidence="6" id="KW-1185">Reference proteome</keyword>
<evidence type="ECO:0000313" key="6">
    <source>
        <dbReference type="Proteomes" id="UP000252167"/>
    </source>
</evidence>
<dbReference type="SMART" id="SM00342">
    <property type="entry name" value="HTH_ARAC"/>
    <property type="match status" value="1"/>
</dbReference>
<proteinExistence type="predicted"/>